<protein>
    <submittedName>
        <fullName evidence="1">Uncharacterized protein</fullName>
    </submittedName>
</protein>
<name>A0A426X9S6_ENSVE</name>
<evidence type="ECO:0000313" key="2">
    <source>
        <dbReference type="Proteomes" id="UP000287651"/>
    </source>
</evidence>
<dbReference type="Proteomes" id="UP000287651">
    <property type="component" value="Unassembled WGS sequence"/>
</dbReference>
<dbReference type="EMBL" id="AMZH03023942">
    <property type="protein sequence ID" value="RRT36190.1"/>
    <property type="molecule type" value="Genomic_DNA"/>
</dbReference>
<gene>
    <name evidence="1" type="ORF">B296_00049228</name>
</gene>
<sequence>MVKSMHWVDAVGNLLEVRWELRGYQEFARMRRKGVCQKKTETRRKIVRGSRKTYQEFVERIDKLAGNIPRDRQKKTGRLTATMLEAAGLAGVGGLNRPYPGIWVLSTVDPPRAGE</sequence>
<reference evidence="1 2" key="1">
    <citation type="journal article" date="2014" name="Agronomy (Basel)">
        <title>A Draft Genome Sequence for Ensete ventricosum, the Drought-Tolerant Tree Against Hunger.</title>
        <authorList>
            <person name="Harrison J."/>
            <person name="Moore K.A."/>
            <person name="Paszkiewicz K."/>
            <person name="Jones T."/>
            <person name="Grant M."/>
            <person name="Ambacheew D."/>
            <person name="Muzemil S."/>
            <person name="Studholme D.J."/>
        </authorList>
    </citation>
    <scope>NUCLEOTIDE SEQUENCE [LARGE SCALE GENOMIC DNA]</scope>
</reference>
<organism evidence="1 2">
    <name type="scientific">Ensete ventricosum</name>
    <name type="common">Abyssinian banana</name>
    <name type="synonym">Musa ensete</name>
    <dbReference type="NCBI Taxonomy" id="4639"/>
    <lineage>
        <taxon>Eukaryota</taxon>
        <taxon>Viridiplantae</taxon>
        <taxon>Streptophyta</taxon>
        <taxon>Embryophyta</taxon>
        <taxon>Tracheophyta</taxon>
        <taxon>Spermatophyta</taxon>
        <taxon>Magnoliopsida</taxon>
        <taxon>Liliopsida</taxon>
        <taxon>Zingiberales</taxon>
        <taxon>Musaceae</taxon>
        <taxon>Ensete</taxon>
    </lineage>
</organism>
<accession>A0A426X9S6</accession>
<dbReference type="AlphaFoldDB" id="A0A426X9S6"/>
<evidence type="ECO:0000313" key="1">
    <source>
        <dbReference type="EMBL" id="RRT36190.1"/>
    </source>
</evidence>
<proteinExistence type="predicted"/>
<comment type="caution">
    <text evidence="1">The sequence shown here is derived from an EMBL/GenBank/DDBJ whole genome shotgun (WGS) entry which is preliminary data.</text>
</comment>